<proteinExistence type="predicted"/>
<name>A0A6I4T0G0_9SPHN</name>
<organism evidence="2 3">
    <name type="scientific">Croceibacterium salegens</name>
    <dbReference type="NCBI Taxonomy" id="1737568"/>
    <lineage>
        <taxon>Bacteria</taxon>
        <taxon>Pseudomonadati</taxon>
        <taxon>Pseudomonadota</taxon>
        <taxon>Alphaproteobacteria</taxon>
        <taxon>Sphingomonadales</taxon>
        <taxon>Erythrobacteraceae</taxon>
        <taxon>Croceibacterium</taxon>
    </lineage>
</organism>
<comment type="caution">
    <text evidence="2">The sequence shown here is derived from an EMBL/GenBank/DDBJ whole genome shotgun (WGS) entry which is preliminary data.</text>
</comment>
<keyword evidence="3" id="KW-1185">Reference proteome</keyword>
<feature type="region of interest" description="Disordered" evidence="1">
    <location>
        <begin position="261"/>
        <end position="284"/>
    </location>
</feature>
<evidence type="ECO:0008006" key="4">
    <source>
        <dbReference type="Google" id="ProtNLM"/>
    </source>
</evidence>
<dbReference type="PROSITE" id="PS51257">
    <property type="entry name" value="PROKAR_LIPOPROTEIN"/>
    <property type="match status" value="1"/>
</dbReference>
<gene>
    <name evidence="2" type="ORF">GRI89_14280</name>
</gene>
<evidence type="ECO:0000313" key="3">
    <source>
        <dbReference type="Proteomes" id="UP000433652"/>
    </source>
</evidence>
<sequence length="284" mass="31305">MRMSSKLAILTCFVFLSGCEKQATGQVAAVVNGEEITLQEINTELEAMSPPDGADKALLQKTALQRIVERRLLAQEARSDGLDKTPEFLSRERQLKDALLVQLLGANAARATDVPDQAKISSYMEKNPALFSDRTVYTLDRIQFPIPADLEILKRFQNDHSMDAVAEKLRELGIKFSRDTGRMDSAQLGQARMNEILSLPPTEPFIFPEGGMVTAAVITGQLKQPISGEQAQALALQSLRGQAQMDILQQRLKVAQKKAKIEYQDGFAPPDRTAGLPKDSAKRP</sequence>
<dbReference type="AlphaFoldDB" id="A0A6I4T0G0"/>
<dbReference type="EMBL" id="WTYM01000057">
    <property type="protein sequence ID" value="MXO60706.1"/>
    <property type="molecule type" value="Genomic_DNA"/>
</dbReference>
<dbReference type="OrthoDB" id="8204527at2"/>
<evidence type="ECO:0000256" key="1">
    <source>
        <dbReference type="SAM" id="MobiDB-lite"/>
    </source>
</evidence>
<dbReference type="RefSeq" id="WP_159797070.1">
    <property type="nucleotide sequence ID" value="NZ_WTYM01000057.1"/>
</dbReference>
<dbReference type="Proteomes" id="UP000433652">
    <property type="component" value="Unassembled WGS sequence"/>
</dbReference>
<protein>
    <recommendedName>
        <fullName evidence="4">Peptidyl-prolyl cis-trans isomerase, EpsD family</fullName>
    </recommendedName>
</protein>
<dbReference type="Gene3D" id="1.10.8.1040">
    <property type="match status" value="1"/>
</dbReference>
<dbReference type="InterPro" id="IPR027304">
    <property type="entry name" value="Trigger_fact/SurA_dom_sf"/>
</dbReference>
<evidence type="ECO:0000313" key="2">
    <source>
        <dbReference type="EMBL" id="MXO60706.1"/>
    </source>
</evidence>
<dbReference type="SUPFAM" id="SSF109998">
    <property type="entry name" value="Triger factor/SurA peptide-binding domain-like"/>
    <property type="match status" value="1"/>
</dbReference>
<accession>A0A6I4T0G0</accession>
<dbReference type="Pfam" id="PF13624">
    <property type="entry name" value="SurA_N_3"/>
    <property type="match status" value="1"/>
</dbReference>
<reference evidence="2 3" key="1">
    <citation type="submission" date="2019-12" db="EMBL/GenBank/DDBJ databases">
        <title>Genomic-based taxomic classification of the family Erythrobacteraceae.</title>
        <authorList>
            <person name="Xu L."/>
        </authorList>
    </citation>
    <scope>NUCLEOTIDE SEQUENCE [LARGE SCALE GENOMIC DNA]</scope>
    <source>
        <strain evidence="2 3">MCCC 1K01500</strain>
    </source>
</reference>